<organism evidence="1">
    <name type="scientific">Timema poppense</name>
    <name type="common">Walking stick</name>
    <dbReference type="NCBI Taxonomy" id="170557"/>
    <lineage>
        <taxon>Eukaryota</taxon>
        <taxon>Metazoa</taxon>
        <taxon>Ecdysozoa</taxon>
        <taxon>Arthropoda</taxon>
        <taxon>Hexapoda</taxon>
        <taxon>Insecta</taxon>
        <taxon>Pterygota</taxon>
        <taxon>Neoptera</taxon>
        <taxon>Polyneoptera</taxon>
        <taxon>Phasmatodea</taxon>
        <taxon>Timematodea</taxon>
        <taxon>Timematoidea</taxon>
        <taxon>Timematidae</taxon>
        <taxon>Timema</taxon>
    </lineage>
</organism>
<reference evidence="1" key="1">
    <citation type="submission" date="2020-11" db="EMBL/GenBank/DDBJ databases">
        <authorList>
            <person name="Tran Van P."/>
        </authorList>
    </citation>
    <scope>NUCLEOTIDE SEQUENCE</scope>
</reference>
<dbReference type="EMBL" id="OD004486">
    <property type="protein sequence ID" value="CAD7410046.1"/>
    <property type="molecule type" value="Genomic_DNA"/>
</dbReference>
<name>A0A7R9H6R8_TIMPO</name>
<sequence>MCRLDKGRPSGQWDDGGCLVVQWSSTQNPLDEYSAGFIPINYLRKDDPCTDPTPCDQSSKIIKFFCVWDGQGPGILFHDMCFVDEFNCQYKTNSNKSALVSRCHKTNERLTTLAISLQSLAIATCPQFNSQFWAGFVRGRFIQCIEESDIHVVLHLEPTKSVIDLISHGEMLEAVSGTQRALSSERVMDATIAVADTNITPALLQQLIQKTMAGELSDVLEGIIPHATYLLSHRQQQPNPGTLMCHFRTLPDEEKSPPVGFSLASQTKHRQGEVLFDLTQDSSSEDTRYHQYMSLNMCRESGLKYNHNTAIPICLENRDVSLHPLDCDESVEHIELGSGGEIPWIPQRKQVSCQQLDNIACNCRDNSSSPCDVTDPQIAITDTGARCCYLERPCLTSSVIEEAVFLCLLNGDCIAS</sequence>
<evidence type="ECO:0000313" key="1">
    <source>
        <dbReference type="EMBL" id="CAD7410046.1"/>
    </source>
</evidence>
<accession>A0A7R9H6R8</accession>
<proteinExistence type="predicted"/>
<protein>
    <submittedName>
        <fullName evidence="1">Uncharacterized protein</fullName>
    </submittedName>
</protein>
<gene>
    <name evidence="1" type="ORF">TPSB3V08_LOCUS7161</name>
</gene>
<dbReference type="AlphaFoldDB" id="A0A7R9H6R8"/>